<evidence type="ECO:0000313" key="1">
    <source>
        <dbReference type="EMBL" id="DAF43933.1"/>
    </source>
</evidence>
<organism evidence="1">
    <name type="scientific">Myoviridae sp. ctNQV2</name>
    <dbReference type="NCBI Taxonomy" id="2827683"/>
    <lineage>
        <taxon>Viruses</taxon>
        <taxon>Duplodnaviria</taxon>
        <taxon>Heunggongvirae</taxon>
        <taxon>Uroviricota</taxon>
        <taxon>Caudoviricetes</taxon>
    </lineage>
</organism>
<accession>A0A8S5RYW8</accession>
<reference evidence="1" key="1">
    <citation type="journal article" date="2021" name="Proc. Natl. Acad. Sci. U.S.A.">
        <title>A Catalog of Tens of Thousands of Viruses from Human Metagenomes Reveals Hidden Associations with Chronic Diseases.</title>
        <authorList>
            <person name="Tisza M.J."/>
            <person name="Buck C.B."/>
        </authorList>
    </citation>
    <scope>NUCLEOTIDE SEQUENCE</scope>
    <source>
        <strain evidence="1">CtNQV2</strain>
    </source>
</reference>
<sequence>MEKINTIVATFVACDGKVFNSEEACIKHEEKLQEEKEKERVKKQMFDKMNFVNMRGNDYLFEKYVDGFDHHYLAYKFVYNSEFSLEEYVKILGYDFVHNFPFETIINGELKYDVSLKDMPSLEAGETYLIISFTDLSGDYTNPTYWYLYKLDDFKKFQIKEINEL</sequence>
<dbReference type="EMBL" id="BK032510">
    <property type="protein sequence ID" value="DAF43933.1"/>
    <property type="molecule type" value="Genomic_DNA"/>
</dbReference>
<protein>
    <submittedName>
        <fullName evidence="1">Uncharacterized protein</fullName>
    </submittedName>
</protein>
<proteinExistence type="predicted"/>
<name>A0A8S5RYW8_9CAUD</name>